<organism evidence="1 2">
    <name type="scientific">Sulfurimonas diazotrophicus</name>
    <dbReference type="NCBI Taxonomy" id="3131939"/>
    <lineage>
        <taxon>Bacteria</taxon>
        <taxon>Pseudomonadati</taxon>
        <taxon>Campylobacterota</taxon>
        <taxon>Epsilonproteobacteria</taxon>
        <taxon>Campylobacterales</taxon>
        <taxon>Sulfurimonadaceae</taxon>
        <taxon>Sulfurimonas</taxon>
    </lineage>
</organism>
<gene>
    <name evidence="1" type="ORF">WCY31_01925</name>
</gene>
<dbReference type="PANTHER" id="PTHR30283">
    <property type="entry name" value="PEROXIDE STRESS RESPONSE PROTEIN YAAA"/>
    <property type="match status" value="1"/>
</dbReference>
<keyword evidence="2" id="KW-1185">Reference proteome</keyword>
<sequence>MIFTLFSPSEGKRSGGDPASINNDNLLFGLASRKAILDTYNGIVGGDNLAQVLALFGLKKAEDARAYIADLYSAPTLPAVERYDGVAYDYLDYPSLEAEASAYLQERLIIFSNLFGPLRGGDLIPTYKVKQGNTVGGIAPERYYKDTFNAPLDALIGNDEILDLRAGYYDKFFKPTNPVTTMKFMKEGKVVSHWAKAYRGIVLRHLSQHRYETIDALLASQIPGLACREILEKKGKREAIFDIIA</sequence>
<dbReference type="RefSeq" id="WP_345972934.1">
    <property type="nucleotide sequence ID" value="NZ_CP147920.1"/>
</dbReference>
<evidence type="ECO:0000313" key="2">
    <source>
        <dbReference type="Proteomes" id="UP001447842"/>
    </source>
</evidence>
<dbReference type="Proteomes" id="UP001447842">
    <property type="component" value="Chromosome"/>
</dbReference>
<name>A0ABZ3HAB1_9BACT</name>
<reference evidence="1 2" key="1">
    <citation type="submission" date="2024-03" db="EMBL/GenBank/DDBJ databases">
        <title>Sulfurimonas sp. HSL3-1.</title>
        <authorList>
            <person name="Wang S."/>
        </authorList>
    </citation>
    <scope>NUCLEOTIDE SEQUENCE [LARGE SCALE GENOMIC DNA]</scope>
    <source>
        <strain evidence="1 2">HSL3-1</strain>
    </source>
</reference>
<accession>A0ABZ3HAB1</accession>
<dbReference type="Pfam" id="PF03883">
    <property type="entry name" value="H2O2_YaaD"/>
    <property type="match status" value="1"/>
</dbReference>
<dbReference type="PANTHER" id="PTHR30283:SF4">
    <property type="entry name" value="PEROXIDE STRESS RESISTANCE PROTEIN YAAA"/>
    <property type="match status" value="1"/>
</dbReference>
<protein>
    <submittedName>
        <fullName evidence="1">YaaA family protein</fullName>
    </submittedName>
</protein>
<evidence type="ECO:0000313" key="1">
    <source>
        <dbReference type="EMBL" id="XAU15470.1"/>
    </source>
</evidence>
<dbReference type="InterPro" id="IPR005583">
    <property type="entry name" value="YaaA"/>
</dbReference>
<dbReference type="EMBL" id="CP147920">
    <property type="protein sequence ID" value="XAU15470.1"/>
    <property type="molecule type" value="Genomic_DNA"/>
</dbReference>
<proteinExistence type="predicted"/>